<proteinExistence type="predicted"/>
<name>A0ACB9ZFW9_9PEZI</name>
<keyword evidence="2" id="KW-1185">Reference proteome</keyword>
<accession>A0ACB9ZFW9</accession>
<comment type="caution">
    <text evidence="1">The sequence shown here is derived from an EMBL/GenBank/DDBJ whole genome shotgun (WGS) entry which is preliminary data.</text>
</comment>
<evidence type="ECO:0000313" key="1">
    <source>
        <dbReference type="EMBL" id="KAI4870483.1"/>
    </source>
</evidence>
<reference evidence="1 2" key="1">
    <citation type="journal article" date="2022" name="New Phytol.">
        <title>Ecological generalism drives hyperdiversity of secondary metabolite gene clusters in xylarialean endophytes.</title>
        <authorList>
            <person name="Franco M.E.E."/>
            <person name="Wisecaver J.H."/>
            <person name="Arnold A.E."/>
            <person name="Ju Y.M."/>
            <person name="Slot J.C."/>
            <person name="Ahrendt S."/>
            <person name="Moore L.P."/>
            <person name="Eastman K.E."/>
            <person name="Scott K."/>
            <person name="Konkel Z."/>
            <person name="Mondo S.J."/>
            <person name="Kuo A."/>
            <person name="Hayes R.D."/>
            <person name="Haridas S."/>
            <person name="Andreopoulos B."/>
            <person name="Riley R."/>
            <person name="LaButti K."/>
            <person name="Pangilinan J."/>
            <person name="Lipzen A."/>
            <person name="Amirebrahimi M."/>
            <person name="Yan J."/>
            <person name="Adam C."/>
            <person name="Keymanesh K."/>
            <person name="Ng V."/>
            <person name="Louie K."/>
            <person name="Northen T."/>
            <person name="Drula E."/>
            <person name="Henrissat B."/>
            <person name="Hsieh H.M."/>
            <person name="Youens-Clark K."/>
            <person name="Lutzoni F."/>
            <person name="Miadlikowska J."/>
            <person name="Eastwood D.C."/>
            <person name="Hamelin R.C."/>
            <person name="Grigoriev I.V."/>
            <person name="U'Ren J.M."/>
        </authorList>
    </citation>
    <scope>NUCLEOTIDE SEQUENCE [LARGE SCALE GENOMIC DNA]</scope>
    <source>
        <strain evidence="1 2">CBS 119005</strain>
    </source>
</reference>
<protein>
    <submittedName>
        <fullName evidence="1">CBF-domain-containing protein</fullName>
    </submittedName>
</protein>
<evidence type="ECO:0000313" key="2">
    <source>
        <dbReference type="Proteomes" id="UP001497700"/>
    </source>
</evidence>
<organism evidence="1 2">
    <name type="scientific">Hypoxylon rubiginosum</name>
    <dbReference type="NCBI Taxonomy" id="110542"/>
    <lineage>
        <taxon>Eukaryota</taxon>
        <taxon>Fungi</taxon>
        <taxon>Dikarya</taxon>
        <taxon>Ascomycota</taxon>
        <taxon>Pezizomycotina</taxon>
        <taxon>Sordariomycetes</taxon>
        <taxon>Xylariomycetidae</taxon>
        <taxon>Xylariales</taxon>
        <taxon>Hypoxylaceae</taxon>
        <taxon>Hypoxylon</taxon>
    </lineage>
</organism>
<dbReference type="Proteomes" id="UP001497700">
    <property type="component" value="Unassembled WGS sequence"/>
</dbReference>
<dbReference type="EMBL" id="MU393424">
    <property type="protein sequence ID" value="KAI4870483.1"/>
    <property type="molecule type" value="Genomic_DNA"/>
</dbReference>
<sequence>MATFDDAALSKLTARIESKLVEPKKTQGKKDQGKKEKDQGKKDKDQGKKDLGKRKRDQTTETTQPPPTKKNNTSKSNGNKNNVKSKNPKPNVAPAKDTSNALLDEIRALGGDEEDLKLVEDVNSEDEEIDHGKKKHTDKDLRAELTKFAAGLGFDNVRPESGTEESDDDMDGADDVDEDEEDEDEDDASEPNADEKLLRDPKRKTIFETRPDWHAVSLRNLPTPSSENVAPYTAAIAELKAYAKSILDEDSASYNKTLSASSSHRFMSAIMSSGTMSDKVSALTLAIQESPIHNIKVLDNLIGLSAKRSRGQALSALAALVDLLGPGMILPSDRRLRPFSSQLGLIGTLQKHNMKTWSASQALPGKITKEHLISWIFEDWLKESYFKIIQNIEVWCDDEVEYARTKAVDLVFALLKDKPEQESNLLRLLVNKLGDRDRKIASRASYLLLQLLNTHPGMKQVVVRNVEQDILFRPGQHIRAKYYAINTLNQTILSTKEPQIADSLLNIYFGLFVALLKSGELIQHEGIPEASKRDKRKHQKRPSEPKKGEDKDQTASSDREAAEKLVSAILTGVNRAVPFSQAEQSTLESHLDTLFRITHSSNFNTSIQALMLIQQLSATRHLATDRFYRTLYESLLDPRLITSSKQALYLNLLYRSLKTDVDVRRVKAFVKRMLQVLNLHQPSFVCGILYLIIDLSTTFPDLKTLINEPEENDENETIPGVASDAPADTVVDGVESQPTKAADAYDGRKRDPEYSNAHRSCLWELLPFLRHYHPSVDVYASSLLSGQKATATQKPELANHTLIAFLDKFVYRNAKAADTGKGISIMQPVAAGGQGHILLSSKPSAKAAGSSLNSAEFWNKKSEDVAVEDVFFHEYFTRIGKSEQAERKKSKAGKEAAEGEDAEEAAEEEIWDALVASRPEVEGESESEADFDDLMSLDDDEDLKKQMAELDEQDGSEDEEEGGVEFWDDTEDEDEEDELQPVAAAEEEADEKPESEHKKRRKALKNLPMFASADDYAEMLAQDDDDDL</sequence>
<gene>
    <name evidence="1" type="ORF">F4820DRAFT_258080</name>
</gene>